<evidence type="ECO:0000313" key="1">
    <source>
        <dbReference type="EMBL" id="JAE32787.1"/>
    </source>
</evidence>
<reference evidence="1" key="1">
    <citation type="submission" date="2014-09" db="EMBL/GenBank/DDBJ databases">
        <authorList>
            <person name="Magalhaes I.L.F."/>
            <person name="Oliveira U."/>
            <person name="Santos F.R."/>
            <person name="Vidigal T.H.D.A."/>
            <person name="Brescovit A.D."/>
            <person name="Santos A.J."/>
        </authorList>
    </citation>
    <scope>NUCLEOTIDE SEQUENCE</scope>
    <source>
        <tissue evidence="1">Shoot tissue taken approximately 20 cm above the soil surface</tissue>
    </source>
</reference>
<organism evidence="1">
    <name type="scientific">Arundo donax</name>
    <name type="common">Giant reed</name>
    <name type="synonym">Donax arundinaceus</name>
    <dbReference type="NCBI Taxonomy" id="35708"/>
    <lineage>
        <taxon>Eukaryota</taxon>
        <taxon>Viridiplantae</taxon>
        <taxon>Streptophyta</taxon>
        <taxon>Embryophyta</taxon>
        <taxon>Tracheophyta</taxon>
        <taxon>Spermatophyta</taxon>
        <taxon>Magnoliopsida</taxon>
        <taxon>Liliopsida</taxon>
        <taxon>Poales</taxon>
        <taxon>Poaceae</taxon>
        <taxon>PACMAD clade</taxon>
        <taxon>Arundinoideae</taxon>
        <taxon>Arundineae</taxon>
        <taxon>Arundo</taxon>
    </lineage>
</organism>
<sequence>MTRRLEAEPGPCRGRVEEDELVAVLVAAHLLPATLLAADLRQDELQLSTQLGELPPLPSGLSRTL</sequence>
<protein>
    <submittedName>
        <fullName evidence="1">Uncharacterized protein</fullName>
    </submittedName>
</protein>
<dbReference type="AlphaFoldDB" id="A0A0A9H7R8"/>
<accession>A0A0A9H7R8</accession>
<reference evidence="1" key="2">
    <citation type="journal article" date="2015" name="Data Brief">
        <title>Shoot transcriptome of the giant reed, Arundo donax.</title>
        <authorList>
            <person name="Barrero R.A."/>
            <person name="Guerrero F.D."/>
            <person name="Moolhuijzen P."/>
            <person name="Goolsby J.A."/>
            <person name="Tidwell J."/>
            <person name="Bellgard S.E."/>
            <person name="Bellgard M.I."/>
        </authorList>
    </citation>
    <scope>NUCLEOTIDE SEQUENCE</scope>
    <source>
        <tissue evidence="1">Shoot tissue taken approximately 20 cm above the soil surface</tissue>
    </source>
</reference>
<dbReference type="EMBL" id="GBRH01165109">
    <property type="protein sequence ID" value="JAE32787.1"/>
    <property type="molecule type" value="Transcribed_RNA"/>
</dbReference>
<name>A0A0A9H7R8_ARUDO</name>
<proteinExistence type="predicted"/>